<evidence type="ECO:0000313" key="5">
    <source>
        <dbReference type="EMBL" id="UWZ57715.1"/>
    </source>
</evidence>
<evidence type="ECO:0000259" key="4">
    <source>
        <dbReference type="PROSITE" id="PS51184"/>
    </source>
</evidence>
<keyword evidence="3" id="KW-0408">Iron</keyword>
<comment type="cofactor">
    <cofactor evidence="1">
        <name>Fe(2+)</name>
        <dbReference type="ChEBI" id="CHEBI:29033"/>
    </cofactor>
</comment>
<dbReference type="Proteomes" id="UP001058003">
    <property type="component" value="Chromosome"/>
</dbReference>
<evidence type="ECO:0000256" key="3">
    <source>
        <dbReference type="ARBA" id="ARBA00023004"/>
    </source>
</evidence>
<feature type="domain" description="JmjC" evidence="4">
    <location>
        <begin position="104"/>
        <end position="252"/>
    </location>
</feature>
<keyword evidence="6" id="KW-1185">Reference proteome</keyword>
<dbReference type="InterPro" id="IPR003347">
    <property type="entry name" value="JmjC_dom"/>
</dbReference>
<evidence type="ECO:0000313" key="6">
    <source>
        <dbReference type="Proteomes" id="UP001058003"/>
    </source>
</evidence>
<evidence type="ECO:0000256" key="1">
    <source>
        <dbReference type="ARBA" id="ARBA00001954"/>
    </source>
</evidence>
<keyword evidence="2" id="KW-0479">Metal-binding</keyword>
<dbReference type="InterPro" id="IPR039994">
    <property type="entry name" value="NO66-like"/>
</dbReference>
<sequence length="407" mass="43678">MTDGSGGARPALRRCVPLPAGEFAERNWDRAPLLSRRVDDYTDLLDLDDVDELLSRRALRTPFVRMAQQGKVIPASRYTGGAGPGAEVGDQVRDERVFELLAGGATLVLQGLHRLWPPLVDLAGGLGRELGVPVQINAYLTPPGNQGFATHYDTHAVFVLQVAGTKRWRVHPPVVTDPVERQPWGHRADEVAAVAAGEPTIDEVLAPGDTLYLPRGWLHAAGALDDWSLHLTVGLRAPTRLSVVEALLDLAAEEPALRAGLPMGTDLGDGSSIAPVLADTVKALHEWLDTLAPHDVADRWRRTTTSVARPAPMRPVAQAAALARLSAGDRVRLRPGLPVRISTPDPDRVSIEAPDRTATVPAVCTAAVRALLDGAPRRVGDLPGLDGDDRLVLARRLLTEAILILDD</sequence>
<accession>A0A9Q9MK86</accession>
<dbReference type="SMART" id="SM00558">
    <property type="entry name" value="JmjC"/>
    <property type="match status" value="1"/>
</dbReference>
<dbReference type="GO" id="GO:0051864">
    <property type="term" value="F:histone H3K36 demethylase activity"/>
    <property type="evidence" value="ECO:0007669"/>
    <property type="project" value="TreeGrafter"/>
</dbReference>
<dbReference type="KEGG" id="daur:Daura_17030"/>
<name>A0A9Q9MK86_9ACTN</name>
<evidence type="ECO:0000256" key="2">
    <source>
        <dbReference type="ARBA" id="ARBA00022723"/>
    </source>
</evidence>
<dbReference type="EMBL" id="CP073767">
    <property type="protein sequence ID" value="UWZ57715.1"/>
    <property type="molecule type" value="Genomic_DNA"/>
</dbReference>
<dbReference type="GO" id="GO:0032453">
    <property type="term" value="F:histone H3K4 demethylase activity"/>
    <property type="evidence" value="ECO:0007669"/>
    <property type="project" value="TreeGrafter"/>
</dbReference>
<dbReference type="OrthoDB" id="9764016at2"/>
<dbReference type="AlphaFoldDB" id="A0A9Q9MK86"/>
<dbReference type="GO" id="GO:0046872">
    <property type="term" value="F:metal ion binding"/>
    <property type="evidence" value="ECO:0007669"/>
    <property type="project" value="UniProtKB-KW"/>
</dbReference>
<proteinExistence type="predicted"/>
<protein>
    <submittedName>
        <fullName evidence="5">Cupin-like domain-containing protein</fullName>
    </submittedName>
</protein>
<dbReference type="PANTHER" id="PTHR13096">
    <property type="entry name" value="MINA53 MYC INDUCED NUCLEAR ANTIGEN"/>
    <property type="match status" value="1"/>
</dbReference>
<dbReference type="PANTHER" id="PTHR13096:SF9">
    <property type="entry name" value="BIFUNCTIONAL LYSINE-SPECIFIC DEMETHYLASE AND HISTIDYL-HYDROXYLASE"/>
    <property type="match status" value="1"/>
</dbReference>
<dbReference type="Pfam" id="PF08007">
    <property type="entry name" value="JmjC_2"/>
    <property type="match status" value="1"/>
</dbReference>
<dbReference type="Gene3D" id="2.60.120.650">
    <property type="entry name" value="Cupin"/>
    <property type="match status" value="1"/>
</dbReference>
<dbReference type="PROSITE" id="PS51184">
    <property type="entry name" value="JMJC"/>
    <property type="match status" value="1"/>
</dbReference>
<gene>
    <name evidence="5" type="ORF">Daura_17030</name>
</gene>
<dbReference type="RefSeq" id="WP_033360912.1">
    <property type="nucleotide sequence ID" value="NZ_CP073767.1"/>
</dbReference>
<organism evidence="5 6">
    <name type="scientific">Dactylosporangium aurantiacum</name>
    <dbReference type="NCBI Taxonomy" id="35754"/>
    <lineage>
        <taxon>Bacteria</taxon>
        <taxon>Bacillati</taxon>
        <taxon>Actinomycetota</taxon>
        <taxon>Actinomycetes</taxon>
        <taxon>Micromonosporales</taxon>
        <taxon>Micromonosporaceae</taxon>
        <taxon>Dactylosporangium</taxon>
    </lineage>
</organism>
<dbReference type="SUPFAM" id="SSF51197">
    <property type="entry name" value="Clavaminate synthase-like"/>
    <property type="match status" value="1"/>
</dbReference>
<reference evidence="5" key="1">
    <citation type="submission" date="2021-04" db="EMBL/GenBank/DDBJ databases">
        <title>Dactylosporangium aurantiacum NRRL B-8018 full assembly.</title>
        <authorList>
            <person name="Hartkoorn R.C."/>
            <person name="Beaudoing E."/>
            <person name="Hot D."/>
        </authorList>
    </citation>
    <scope>NUCLEOTIDE SEQUENCE</scope>
    <source>
        <strain evidence="5">NRRL B-8018</strain>
    </source>
</reference>